<reference evidence="2" key="1">
    <citation type="submission" date="2020-02" db="EMBL/GenBank/DDBJ databases">
        <authorList>
            <person name="Meier V. D."/>
        </authorList>
    </citation>
    <scope>NUCLEOTIDE SEQUENCE</scope>
    <source>
        <strain evidence="2">AVDCRST_MAG05</strain>
    </source>
</reference>
<proteinExistence type="predicted"/>
<name>A0A6J4TQG0_9ACTN</name>
<feature type="compositionally biased region" description="Basic and acidic residues" evidence="1">
    <location>
        <begin position="27"/>
        <end position="41"/>
    </location>
</feature>
<gene>
    <name evidence="2" type="ORF">AVDCRST_MAG05-4287</name>
</gene>
<feature type="compositionally biased region" description="Basic residues" evidence="1">
    <location>
        <begin position="12"/>
        <end position="21"/>
    </location>
</feature>
<feature type="non-terminal residue" evidence="2">
    <location>
        <position position="69"/>
    </location>
</feature>
<feature type="region of interest" description="Disordered" evidence="1">
    <location>
        <begin position="1"/>
        <end position="69"/>
    </location>
</feature>
<protein>
    <submittedName>
        <fullName evidence="2">Uncharacterized protein</fullName>
    </submittedName>
</protein>
<feature type="non-terminal residue" evidence="2">
    <location>
        <position position="1"/>
    </location>
</feature>
<sequence>ADVLQSGMPFQRVRRSRRRLRAPGIRPARDPRGPQRRAQERRGHHHRPPRGGEDLPVPLLRRPRRPRPL</sequence>
<accession>A0A6J4TQG0</accession>
<dbReference type="AlphaFoldDB" id="A0A6J4TQG0"/>
<organism evidence="2">
    <name type="scientific">uncultured Rubrobacteraceae bacterium</name>
    <dbReference type="NCBI Taxonomy" id="349277"/>
    <lineage>
        <taxon>Bacteria</taxon>
        <taxon>Bacillati</taxon>
        <taxon>Actinomycetota</taxon>
        <taxon>Rubrobacteria</taxon>
        <taxon>Rubrobacterales</taxon>
        <taxon>Rubrobacteraceae</taxon>
        <taxon>environmental samples</taxon>
    </lineage>
</organism>
<evidence type="ECO:0000313" key="2">
    <source>
        <dbReference type="EMBL" id="CAA9529583.1"/>
    </source>
</evidence>
<evidence type="ECO:0000256" key="1">
    <source>
        <dbReference type="SAM" id="MobiDB-lite"/>
    </source>
</evidence>
<dbReference type="EMBL" id="CADCVM010000468">
    <property type="protein sequence ID" value="CAA9529583.1"/>
    <property type="molecule type" value="Genomic_DNA"/>
</dbReference>